<organism evidence="2 3">
    <name type="scientific">Paeniglutamicibacter kerguelensis</name>
    <dbReference type="NCBI Taxonomy" id="254788"/>
    <lineage>
        <taxon>Bacteria</taxon>
        <taxon>Bacillati</taxon>
        <taxon>Actinomycetota</taxon>
        <taxon>Actinomycetes</taxon>
        <taxon>Micrococcales</taxon>
        <taxon>Micrococcaceae</taxon>
        <taxon>Paeniglutamicibacter</taxon>
    </lineage>
</organism>
<feature type="chain" id="PRO_5045875269" evidence="1">
    <location>
        <begin position="21"/>
        <end position="157"/>
    </location>
</feature>
<proteinExistence type="predicted"/>
<evidence type="ECO:0000313" key="3">
    <source>
        <dbReference type="Proteomes" id="UP001296993"/>
    </source>
</evidence>
<evidence type="ECO:0000256" key="1">
    <source>
        <dbReference type="SAM" id="SignalP"/>
    </source>
</evidence>
<dbReference type="EMBL" id="JAGIOF010000001">
    <property type="protein sequence ID" value="MBP2385862.1"/>
    <property type="molecule type" value="Genomic_DNA"/>
</dbReference>
<dbReference type="Proteomes" id="UP001296993">
    <property type="component" value="Unassembled WGS sequence"/>
</dbReference>
<sequence length="157" mass="16427">MENKKNAMSLLATVMLATFALSGCTSGDKAPVPMPEPSNTESSQDNAKIFEQQKSNVEGTATSGLVLKQFSGTGPSTIHVGSLPEGYKQVGTTVACTGAGDWEASIVQTEPAWSKSGCSLEAVGSALYSLDEPAKDHSVEVKVEADAQIWITIFATK</sequence>
<keyword evidence="3" id="KW-1185">Reference proteome</keyword>
<comment type="caution">
    <text evidence="2">The sequence shown here is derived from an EMBL/GenBank/DDBJ whole genome shotgun (WGS) entry which is preliminary data.</text>
</comment>
<evidence type="ECO:0000313" key="2">
    <source>
        <dbReference type="EMBL" id="MBP2385862.1"/>
    </source>
</evidence>
<feature type="signal peptide" evidence="1">
    <location>
        <begin position="1"/>
        <end position="20"/>
    </location>
</feature>
<accession>A0ABS4XBK5</accession>
<protein>
    <submittedName>
        <fullName evidence="2">Uncharacterized protein</fullName>
    </submittedName>
</protein>
<name>A0ABS4XBK5_9MICC</name>
<dbReference type="RefSeq" id="WP_209996822.1">
    <property type="nucleotide sequence ID" value="NZ_BAAAJY010000003.1"/>
</dbReference>
<reference evidence="2 3" key="1">
    <citation type="submission" date="2021-03" db="EMBL/GenBank/DDBJ databases">
        <title>Sequencing the genomes of 1000 actinobacteria strains.</title>
        <authorList>
            <person name="Klenk H.-P."/>
        </authorList>
    </citation>
    <scope>NUCLEOTIDE SEQUENCE [LARGE SCALE GENOMIC DNA]</scope>
    <source>
        <strain evidence="2 3">DSM 15797</strain>
    </source>
</reference>
<dbReference type="PROSITE" id="PS51257">
    <property type="entry name" value="PROKAR_LIPOPROTEIN"/>
    <property type="match status" value="1"/>
</dbReference>
<keyword evidence="1" id="KW-0732">Signal</keyword>
<gene>
    <name evidence="2" type="ORF">JOF47_001373</name>
</gene>